<evidence type="ECO:0000313" key="11">
    <source>
        <dbReference type="Proteomes" id="UP001150538"/>
    </source>
</evidence>
<dbReference type="GO" id="GO:0003682">
    <property type="term" value="F:chromatin binding"/>
    <property type="evidence" value="ECO:0007669"/>
    <property type="project" value="TreeGrafter"/>
</dbReference>
<evidence type="ECO:0000256" key="4">
    <source>
        <dbReference type="ARBA" id="ARBA00022763"/>
    </source>
</evidence>
<dbReference type="GO" id="GO:0005634">
    <property type="term" value="C:nucleus"/>
    <property type="evidence" value="ECO:0007669"/>
    <property type="project" value="UniProtKB-SubCell"/>
</dbReference>
<dbReference type="Pfam" id="PF03215">
    <property type="entry name" value="Rad17"/>
    <property type="match status" value="1"/>
</dbReference>
<sequence length="667" mass="75010">MAYKKRPLELIGSQESGTSPPPSPPKRQSTVRKRQPKKKRIVVDSSDTEDKSENDIKSSTRIASSLSSLTSKMLKTKVPKPQQKVKLKSSVTHDDSQIETTAFPSKNSISRHLSDSEKLFEDNEYHVDDDHCGMWWLKHEPKYPSDLAVNGKKISEVRDWLNRAYEPQSSIFRMLILVGRAGCGKTITLKSVAKEMGIDIVEWINPIDFSTRHETFDEESISISKKFREFVDRTTRYSALNLTLHSKKSDSRSATTTSPKNSTKKLVLIDDIPNLTNNAASQSFYQTLNSILTSSVPPSYPTIIIVSECFTYNQLTYDFNVDKRQTYRRRARIQNPADSGNATLVGRNNNNSDQGEWTLQSIFPQNILDSPYCQTIKFRPSAKTFLVKGLKRILSLEYNDTRILTKSNKALTEQLTPIAVASEGDIRSAVNMLQWSLPPRIMPAPDLYAPPAVSNKRRRQPPVPVIPIESSLAAANEQNLDLFHALGKVLYSKQKSSRTSEFESTKISSWEIMQKLPVDVGLFELYLNNYYLGFVDSIEEAVEIAELFSVSDEISCLGGWSSMHTGKMYGTSLAVGEMMLNRPNTSDEVCPENQTYAGSCSQSTSSHGSGQENKSRHQGFLQMEKPQYVESQRAIRGYAHDLSLLCRRGYGKPEVAFAMQLLSNVAF</sequence>
<dbReference type="GO" id="GO:0000077">
    <property type="term" value="P:DNA damage checkpoint signaling"/>
    <property type="evidence" value="ECO:0007669"/>
    <property type="project" value="TreeGrafter"/>
</dbReference>
<dbReference type="GO" id="GO:0006281">
    <property type="term" value="P:DNA repair"/>
    <property type="evidence" value="ECO:0007669"/>
    <property type="project" value="InterPro"/>
</dbReference>
<comment type="subcellular location">
    <subcellularLocation>
        <location evidence="1">Nucleus</location>
    </subcellularLocation>
</comment>
<dbReference type="InterPro" id="IPR004582">
    <property type="entry name" value="Checkpoint_prot_Rad17_Rad24"/>
</dbReference>
<evidence type="ECO:0000256" key="3">
    <source>
        <dbReference type="ARBA" id="ARBA00022741"/>
    </source>
</evidence>
<evidence type="ECO:0000313" key="10">
    <source>
        <dbReference type="EMBL" id="KAJ1918777.1"/>
    </source>
</evidence>
<dbReference type="InterPro" id="IPR027417">
    <property type="entry name" value="P-loop_NTPase"/>
</dbReference>
<dbReference type="Pfam" id="PF25812">
    <property type="entry name" value="RAD24_helical"/>
    <property type="match status" value="1"/>
</dbReference>
<keyword evidence="7" id="KW-0131">Cell cycle</keyword>
<protein>
    <submittedName>
        <fullName evidence="10">RFC checkpoint protein Rad17</fullName>
    </submittedName>
</protein>
<comment type="similarity">
    <text evidence="2">Belongs to the rad17/RAD24 family.</text>
</comment>
<evidence type="ECO:0000256" key="2">
    <source>
        <dbReference type="ARBA" id="ARBA00006168"/>
    </source>
</evidence>
<keyword evidence="11" id="KW-1185">Reference proteome</keyword>
<keyword evidence="5" id="KW-0067">ATP-binding</keyword>
<dbReference type="Gene3D" id="3.40.50.300">
    <property type="entry name" value="P-loop containing nucleotide triphosphate hydrolases"/>
    <property type="match status" value="1"/>
</dbReference>
<name>A0A9W8A5N5_9FUNG</name>
<evidence type="ECO:0000256" key="8">
    <source>
        <dbReference type="SAM" id="MobiDB-lite"/>
    </source>
</evidence>
<comment type="caution">
    <text evidence="10">The sequence shown here is derived from an EMBL/GenBank/DDBJ whole genome shotgun (WGS) entry which is preliminary data.</text>
</comment>
<feature type="compositionally biased region" description="Basic and acidic residues" evidence="8">
    <location>
        <begin position="48"/>
        <end position="58"/>
    </location>
</feature>
<feature type="compositionally biased region" description="Basic residues" evidence="8">
    <location>
        <begin position="29"/>
        <end position="40"/>
    </location>
</feature>
<dbReference type="GO" id="GO:0003689">
    <property type="term" value="F:DNA clamp loader activity"/>
    <property type="evidence" value="ECO:0007669"/>
    <property type="project" value="TreeGrafter"/>
</dbReference>
<feature type="region of interest" description="Disordered" evidence="8">
    <location>
        <begin position="593"/>
        <end position="617"/>
    </location>
</feature>
<keyword evidence="3" id="KW-0547">Nucleotide-binding</keyword>
<evidence type="ECO:0000256" key="5">
    <source>
        <dbReference type="ARBA" id="ARBA00022840"/>
    </source>
</evidence>
<evidence type="ECO:0000256" key="6">
    <source>
        <dbReference type="ARBA" id="ARBA00023242"/>
    </source>
</evidence>
<evidence type="ECO:0000256" key="1">
    <source>
        <dbReference type="ARBA" id="ARBA00004123"/>
    </source>
</evidence>
<evidence type="ECO:0000256" key="7">
    <source>
        <dbReference type="ARBA" id="ARBA00023306"/>
    </source>
</evidence>
<accession>A0A9W8A5N5</accession>
<dbReference type="GO" id="GO:0033314">
    <property type="term" value="P:mitotic DNA replication checkpoint signaling"/>
    <property type="evidence" value="ECO:0007669"/>
    <property type="project" value="TreeGrafter"/>
</dbReference>
<feature type="domain" description="Checkpoint protein RAD24-like helical bundle" evidence="9">
    <location>
        <begin position="477"/>
        <end position="555"/>
    </location>
</feature>
<dbReference type="GO" id="GO:0005524">
    <property type="term" value="F:ATP binding"/>
    <property type="evidence" value="ECO:0007669"/>
    <property type="project" value="UniProtKB-KW"/>
</dbReference>
<feature type="compositionally biased region" description="Low complexity" evidence="8">
    <location>
        <begin position="598"/>
        <end position="610"/>
    </location>
</feature>
<reference evidence="10" key="1">
    <citation type="submission" date="2022-07" db="EMBL/GenBank/DDBJ databases">
        <title>Phylogenomic reconstructions and comparative analyses of Kickxellomycotina fungi.</title>
        <authorList>
            <person name="Reynolds N.K."/>
            <person name="Stajich J.E."/>
            <person name="Barry K."/>
            <person name="Grigoriev I.V."/>
            <person name="Crous P."/>
            <person name="Smith M.E."/>
        </authorList>
    </citation>
    <scope>NUCLEOTIDE SEQUENCE</scope>
    <source>
        <strain evidence="10">NBRC 100468</strain>
    </source>
</reference>
<dbReference type="PANTHER" id="PTHR12172:SF0">
    <property type="entry name" value="CELL CYCLE CHECKPOINT PROTEIN RAD17"/>
    <property type="match status" value="1"/>
</dbReference>
<dbReference type="EMBL" id="JANBPU010000038">
    <property type="protein sequence ID" value="KAJ1918777.1"/>
    <property type="molecule type" value="Genomic_DNA"/>
</dbReference>
<dbReference type="Proteomes" id="UP001150538">
    <property type="component" value="Unassembled WGS sequence"/>
</dbReference>
<proteinExistence type="inferred from homology"/>
<dbReference type="OrthoDB" id="10265971at2759"/>
<dbReference type="SUPFAM" id="SSF52540">
    <property type="entry name" value="P-loop containing nucleoside triphosphate hydrolases"/>
    <property type="match status" value="1"/>
</dbReference>
<gene>
    <name evidence="10" type="primary">rad17</name>
    <name evidence="10" type="ORF">H4219_002396</name>
</gene>
<dbReference type="InterPro" id="IPR057927">
    <property type="entry name" value="RAD24-like_helical"/>
</dbReference>
<organism evidence="10 11">
    <name type="scientific">Mycoemilia scoparia</name>
    <dbReference type="NCBI Taxonomy" id="417184"/>
    <lineage>
        <taxon>Eukaryota</taxon>
        <taxon>Fungi</taxon>
        <taxon>Fungi incertae sedis</taxon>
        <taxon>Zoopagomycota</taxon>
        <taxon>Kickxellomycotina</taxon>
        <taxon>Kickxellomycetes</taxon>
        <taxon>Kickxellales</taxon>
        <taxon>Kickxellaceae</taxon>
        <taxon>Mycoemilia</taxon>
    </lineage>
</organism>
<feature type="region of interest" description="Disordered" evidence="8">
    <location>
        <begin position="1"/>
        <end position="58"/>
    </location>
</feature>
<keyword evidence="4" id="KW-0227">DNA damage</keyword>
<keyword evidence="6" id="KW-0539">Nucleus</keyword>
<evidence type="ECO:0000259" key="9">
    <source>
        <dbReference type="Pfam" id="PF25812"/>
    </source>
</evidence>
<dbReference type="PANTHER" id="PTHR12172">
    <property type="entry name" value="CELL CYCLE CHECKPOINT PROTEIN RAD17"/>
    <property type="match status" value="1"/>
</dbReference>
<dbReference type="AlphaFoldDB" id="A0A9W8A5N5"/>